<feature type="region of interest" description="Disordered" evidence="6">
    <location>
        <begin position="161"/>
        <end position="226"/>
    </location>
</feature>
<dbReference type="PROSITE" id="PS51294">
    <property type="entry name" value="HTH_MYB"/>
    <property type="match status" value="1"/>
</dbReference>
<dbReference type="Gene3D" id="1.10.10.60">
    <property type="entry name" value="Homeodomain-like"/>
    <property type="match status" value="1"/>
</dbReference>
<dbReference type="PANTHER" id="PTHR31442:SF29">
    <property type="entry name" value="HOMEODOMAIN-LIKE SUPERFAMILY PROTEIN"/>
    <property type="match status" value="1"/>
</dbReference>
<evidence type="ECO:0000256" key="1">
    <source>
        <dbReference type="ARBA" id="ARBA00004123"/>
    </source>
</evidence>
<feature type="region of interest" description="Disordered" evidence="6">
    <location>
        <begin position="64"/>
        <end position="93"/>
    </location>
</feature>
<organism evidence="9">
    <name type="scientific">Brachypodium distachyon</name>
    <name type="common">Purple false brome</name>
    <name type="synonym">Trachynia distachya</name>
    <dbReference type="NCBI Taxonomy" id="15368"/>
    <lineage>
        <taxon>Eukaryota</taxon>
        <taxon>Viridiplantae</taxon>
        <taxon>Streptophyta</taxon>
        <taxon>Embryophyta</taxon>
        <taxon>Tracheophyta</taxon>
        <taxon>Spermatophyta</taxon>
        <taxon>Magnoliopsida</taxon>
        <taxon>Liliopsida</taxon>
        <taxon>Poales</taxon>
        <taxon>Poaceae</taxon>
        <taxon>BOP clade</taxon>
        <taxon>Pooideae</taxon>
        <taxon>Stipodae</taxon>
        <taxon>Brachypodieae</taxon>
        <taxon>Brachypodium</taxon>
    </lineage>
</organism>
<dbReference type="GO" id="GO:0003677">
    <property type="term" value="F:DNA binding"/>
    <property type="evidence" value="ECO:0007669"/>
    <property type="project" value="UniProtKB-KW"/>
</dbReference>
<accession>I1HJF6</accession>
<reference evidence="8" key="2">
    <citation type="submission" date="2017-06" db="EMBL/GenBank/DDBJ databases">
        <title>WGS assembly of Brachypodium distachyon.</title>
        <authorList>
            <consortium name="The International Brachypodium Initiative"/>
            <person name="Lucas S."/>
            <person name="Harmon-Smith M."/>
            <person name="Lail K."/>
            <person name="Tice H."/>
            <person name="Grimwood J."/>
            <person name="Bruce D."/>
            <person name="Barry K."/>
            <person name="Shu S."/>
            <person name="Lindquist E."/>
            <person name="Wang M."/>
            <person name="Pitluck S."/>
            <person name="Vogel J.P."/>
            <person name="Garvin D.F."/>
            <person name="Mockler T.C."/>
            <person name="Schmutz J."/>
            <person name="Rokhsar D."/>
            <person name="Bevan M.W."/>
        </authorList>
    </citation>
    <scope>NUCLEOTIDE SEQUENCE</scope>
    <source>
        <strain evidence="8">Bd21</strain>
    </source>
</reference>
<dbReference type="Gramene" id="KQK06262">
    <property type="protein sequence ID" value="KQK06262"/>
    <property type="gene ID" value="BRADI_2g25380v3"/>
</dbReference>
<keyword evidence="5" id="KW-0539">Nucleus</keyword>
<evidence type="ECO:0000313" key="8">
    <source>
        <dbReference type="EMBL" id="KQK06262.1"/>
    </source>
</evidence>
<evidence type="ECO:0000259" key="7">
    <source>
        <dbReference type="PROSITE" id="PS51294"/>
    </source>
</evidence>
<dbReference type="eggNOG" id="ENOG502RIEW">
    <property type="taxonomic scope" value="Eukaryota"/>
</dbReference>
<dbReference type="OrthoDB" id="60033at2759"/>
<evidence type="ECO:0000256" key="3">
    <source>
        <dbReference type="ARBA" id="ARBA00023125"/>
    </source>
</evidence>
<protein>
    <recommendedName>
        <fullName evidence="7">HTH myb-type domain-containing protein</fullName>
    </recommendedName>
</protein>
<evidence type="ECO:0000256" key="2">
    <source>
        <dbReference type="ARBA" id="ARBA00023015"/>
    </source>
</evidence>
<dbReference type="SUPFAM" id="SSF46689">
    <property type="entry name" value="Homeodomain-like"/>
    <property type="match status" value="1"/>
</dbReference>
<evidence type="ECO:0000313" key="9">
    <source>
        <dbReference type="EnsemblPlants" id="KQK06262"/>
    </source>
</evidence>
<feature type="compositionally biased region" description="Gly residues" evidence="6">
    <location>
        <begin position="64"/>
        <end position="88"/>
    </location>
</feature>
<feature type="compositionally biased region" description="Gly residues" evidence="6">
    <location>
        <begin position="161"/>
        <end position="170"/>
    </location>
</feature>
<dbReference type="GeneID" id="100835635"/>
<feature type="compositionally biased region" description="Gly residues" evidence="6">
    <location>
        <begin position="302"/>
        <end position="312"/>
    </location>
</feature>
<dbReference type="GO" id="GO:0005634">
    <property type="term" value="C:nucleus"/>
    <property type="evidence" value="ECO:0000318"/>
    <property type="project" value="GO_Central"/>
</dbReference>
<feature type="region of interest" description="Disordered" evidence="6">
    <location>
        <begin position="302"/>
        <end position="326"/>
    </location>
</feature>
<dbReference type="FunFam" id="1.10.10.60:FF:000007">
    <property type="entry name" value="Two-component response regulator"/>
    <property type="match status" value="1"/>
</dbReference>
<dbReference type="KEGG" id="bdi:100835635"/>
<dbReference type="RefSeq" id="XP_003568454.1">
    <property type="nucleotide sequence ID" value="XM_003568406.4"/>
</dbReference>
<dbReference type="Proteomes" id="UP000008810">
    <property type="component" value="Chromosome 2"/>
</dbReference>
<proteinExistence type="predicted"/>
<comment type="subcellular location">
    <subcellularLocation>
        <location evidence="1">Nucleus</location>
    </subcellularLocation>
</comment>
<dbReference type="AlphaFoldDB" id="I1HJF6"/>
<dbReference type="EnsemblPlants" id="KQK06262">
    <property type="protein sequence ID" value="KQK06262"/>
    <property type="gene ID" value="BRADI_2g25380v3"/>
</dbReference>
<dbReference type="NCBIfam" id="TIGR01557">
    <property type="entry name" value="myb_SHAQKYF"/>
    <property type="match status" value="1"/>
</dbReference>
<dbReference type="OMA" id="MKEEDWL"/>
<feature type="compositionally biased region" description="Basic residues" evidence="6">
    <location>
        <begin position="215"/>
        <end position="225"/>
    </location>
</feature>
<reference evidence="9" key="3">
    <citation type="submission" date="2018-08" db="UniProtKB">
        <authorList>
            <consortium name="EnsemblPlants"/>
        </authorList>
    </citation>
    <scope>IDENTIFICATION</scope>
    <source>
        <strain evidence="9">cv. Bd21</strain>
    </source>
</reference>
<keyword evidence="2" id="KW-0805">Transcription regulation</keyword>
<sequence length="326" mass="32597">MREEEETSWFTRWEEQLPAPDELMPLSSSLITRDLAAAFDIPTTHGGGGGAGADGAGGGAGAGEMNGGGGASSAAGSSGGGGGGGGNGDEPARTLKRPRLVWTPQLHKRFVDAVAHLGIKNAVPKTIMQLMSVDGLTRENVASHLQKYRLYLKRMQGLGNGGGGGGGGSHSSGSGTDAATEHLFATGPSPFLPPGRGAPPGADPYSTPFAPMATHPHHHPHHHHPPPPQIGHFHHPAARPLGHYGAAGPVGGGGFDHGFLSRAVASGGAPVGPPGMHRMVGGGGAMGMMAPSSFADELELGSRGGGGGGGGGGRRELTLFPTSGDH</sequence>
<keyword evidence="4" id="KW-0804">Transcription</keyword>
<evidence type="ECO:0000256" key="5">
    <source>
        <dbReference type="ARBA" id="ARBA00023242"/>
    </source>
</evidence>
<dbReference type="InterPro" id="IPR009057">
    <property type="entry name" value="Homeodomain-like_sf"/>
</dbReference>
<dbReference type="PANTHER" id="PTHR31442">
    <property type="entry name" value="HOMEODOMAIN-LIKE SUPERFAMILY PROTEIN-RELATED"/>
    <property type="match status" value="1"/>
</dbReference>
<evidence type="ECO:0000313" key="10">
    <source>
        <dbReference type="Proteomes" id="UP000008810"/>
    </source>
</evidence>
<dbReference type="EMBL" id="CM000881">
    <property type="protein sequence ID" value="KQK06262.1"/>
    <property type="molecule type" value="Genomic_DNA"/>
</dbReference>
<dbReference type="GO" id="GO:0003700">
    <property type="term" value="F:DNA-binding transcription factor activity"/>
    <property type="evidence" value="ECO:0000318"/>
    <property type="project" value="GO_Central"/>
</dbReference>
<dbReference type="InterPro" id="IPR006447">
    <property type="entry name" value="Myb_dom_plants"/>
</dbReference>
<name>I1HJF6_BRADI</name>
<dbReference type="InterPro" id="IPR017930">
    <property type="entry name" value="Myb_dom"/>
</dbReference>
<keyword evidence="10" id="KW-1185">Reference proteome</keyword>
<dbReference type="HOGENOM" id="CLU_055357_0_0_1"/>
<evidence type="ECO:0000256" key="4">
    <source>
        <dbReference type="ARBA" id="ARBA00023163"/>
    </source>
</evidence>
<feature type="domain" description="HTH myb-type" evidence="7">
    <location>
        <begin position="102"/>
        <end position="153"/>
    </location>
</feature>
<dbReference type="InterPro" id="IPR001005">
    <property type="entry name" value="SANT/Myb"/>
</dbReference>
<keyword evidence="3" id="KW-0238">DNA-binding</keyword>
<gene>
    <name evidence="9" type="primary">LOC100835635</name>
    <name evidence="8" type="ORF">BRADI_2g25380v3</name>
</gene>
<dbReference type="InterPro" id="IPR044841">
    <property type="entry name" value="LUX/BOA-like"/>
</dbReference>
<reference evidence="8 9" key="1">
    <citation type="journal article" date="2010" name="Nature">
        <title>Genome sequencing and analysis of the model grass Brachypodium distachyon.</title>
        <authorList>
            <consortium name="International Brachypodium Initiative"/>
        </authorList>
    </citation>
    <scope>NUCLEOTIDE SEQUENCE [LARGE SCALE GENOMIC DNA]</scope>
    <source>
        <strain evidence="8">Bd21</strain>
        <strain evidence="9">cv. Bd21</strain>
    </source>
</reference>
<evidence type="ECO:0000256" key="6">
    <source>
        <dbReference type="SAM" id="MobiDB-lite"/>
    </source>
</evidence>
<dbReference type="Pfam" id="PF00249">
    <property type="entry name" value="Myb_DNA-binding"/>
    <property type="match status" value="1"/>
</dbReference>